<proteinExistence type="predicted"/>
<accession>A0ABU7YZX2</accession>
<reference evidence="2 3" key="1">
    <citation type="journal article" date="2016" name="Int. J. Syst. Evol. Microbiol.">
        <title>Lysobacter erysipheiresistens sp. nov., an antagonist of powdery mildew, isolated from tobacco-cultivated soil.</title>
        <authorList>
            <person name="Xie B."/>
            <person name="Li T."/>
            <person name="Lin X."/>
            <person name="Wang C.J."/>
            <person name="Chen Y.J."/>
            <person name="Liu W.J."/>
            <person name="Zhao Z.W."/>
        </authorList>
    </citation>
    <scope>NUCLEOTIDE SEQUENCE [LARGE SCALE GENOMIC DNA]</scope>
    <source>
        <strain evidence="2 3">RS-LYSO-3</strain>
    </source>
</reference>
<keyword evidence="3" id="KW-1185">Reference proteome</keyword>
<evidence type="ECO:0000313" key="2">
    <source>
        <dbReference type="EMBL" id="MEG3184439.1"/>
    </source>
</evidence>
<dbReference type="RefSeq" id="WP_332616978.1">
    <property type="nucleotide sequence ID" value="NZ_JAXGFP010000005.1"/>
</dbReference>
<dbReference type="Proteomes" id="UP001355056">
    <property type="component" value="Unassembled WGS sequence"/>
</dbReference>
<evidence type="ECO:0000259" key="1">
    <source>
        <dbReference type="Pfam" id="PF09361"/>
    </source>
</evidence>
<feature type="domain" description="Phasin" evidence="1">
    <location>
        <begin position="7"/>
        <end position="109"/>
    </location>
</feature>
<dbReference type="Pfam" id="PF09361">
    <property type="entry name" value="Phasin_2"/>
    <property type="match status" value="1"/>
</dbReference>
<dbReference type="InterPro" id="IPR018968">
    <property type="entry name" value="Phasin"/>
</dbReference>
<name>A0ABU7YZX2_9GAMM</name>
<gene>
    <name evidence="2" type="ORF">SNE34_10510</name>
</gene>
<protein>
    <submittedName>
        <fullName evidence="2">Phasin family protein</fullName>
    </submittedName>
</protein>
<dbReference type="EMBL" id="JAXGFP010000005">
    <property type="protein sequence ID" value="MEG3184439.1"/>
    <property type="molecule type" value="Genomic_DNA"/>
</dbReference>
<evidence type="ECO:0000313" key="3">
    <source>
        <dbReference type="Proteomes" id="UP001355056"/>
    </source>
</evidence>
<organism evidence="2 3">
    <name type="scientific">Novilysobacter erysipheiresistens</name>
    <dbReference type="NCBI Taxonomy" id="1749332"/>
    <lineage>
        <taxon>Bacteria</taxon>
        <taxon>Pseudomonadati</taxon>
        <taxon>Pseudomonadota</taxon>
        <taxon>Gammaproteobacteria</taxon>
        <taxon>Lysobacterales</taxon>
        <taxon>Lysobacteraceae</taxon>
        <taxon>Novilysobacter</taxon>
    </lineage>
</organism>
<comment type="caution">
    <text evidence="2">The sequence shown here is derived from an EMBL/GenBank/DDBJ whole genome shotgun (WGS) entry which is preliminary data.</text>
</comment>
<sequence length="145" mass="15456">MNQQFNEQFVAATRQFADTAAQVNRIALENAQAVFGLQLATLEDRANAAFAFWGEAAEVRDADGLKNLLPKGAQVARETVERGVATGQEVLGRTVKANEQIGEIAKSQFEAAAKTTQANVEQATKAATEKAESFARGATKASKAK</sequence>